<dbReference type="Proteomes" id="UP000190285">
    <property type="component" value="Unassembled WGS sequence"/>
</dbReference>
<sequence>MIKSVITDQISMDLEEALKKAKYLSYNAVEIHSLWGKTIEELTNEEVGRAKELLDKYNMNLSCLSTTLFFICPLYETYSIENFNPKFLVSTGDYKSHLEKLKRSAEISKALNASCIRIFPFRAPNDKSLIGNTEDIENITLKLNKAVEIAKNHDVILVLENCPHSYLPKGIMTKKVFDNINSPNLKLLWDPGNSFRAPINIIPQEHKNISLIDELRIIYHNIEHIHLKDYLKISKDKHQTTLSKNLREFEHTVFGQGSINFELLLDELKKLRYSKYLSLEPEVSKEDTINSMKFLTKMLNKKFN</sequence>
<keyword evidence="3" id="KW-1185">Reference proteome</keyword>
<feature type="domain" description="Xylose isomerase-like TIM barrel" evidence="1">
    <location>
        <begin position="19"/>
        <end position="297"/>
    </location>
</feature>
<dbReference type="PANTHER" id="PTHR12110">
    <property type="entry name" value="HYDROXYPYRUVATE ISOMERASE"/>
    <property type="match status" value="1"/>
</dbReference>
<dbReference type="EMBL" id="FUZT01000001">
    <property type="protein sequence ID" value="SKC37235.1"/>
    <property type="molecule type" value="Genomic_DNA"/>
</dbReference>
<dbReference type="AlphaFoldDB" id="A0A1T5IDR7"/>
<dbReference type="GO" id="GO:0016853">
    <property type="term" value="F:isomerase activity"/>
    <property type="evidence" value="ECO:0007669"/>
    <property type="project" value="UniProtKB-KW"/>
</dbReference>
<evidence type="ECO:0000313" key="2">
    <source>
        <dbReference type="EMBL" id="SKC37235.1"/>
    </source>
</evidence>
<dbReference type="STRING" id="36842.SAMN02194393_00258"/>
<dbReference type="OrthoDB" id="9779184at2"/>
<dbReference type="Pfam" id="PF01261">
    <property type="entry name" value="AP_endonuc_2"/>
    <property type="match status" value="1"/>
</dbReference>
<name>A0A1T5IDR7_9FIRM</name>
<protein>
    <submittedName>
        <fullName evidence="2">Sugar phosphate isomerase/epimerase</fullName>
    </submittedName>
</protein>
<reference evidence="2 3" key="1">
    <citation type="submission" date="2017-02" db="EMBL/GenBank/DDBJ databases">
        <authorList>
            <person name="Peterson S.W."/>
        </authorList>
    </citation>
    <scope>NUCLEOTIDE SEQUENCE [LARGE SCALE GENOMIC DNA]</scope>
    <source>
        <strain evidence="2 3">M1</strain>
    </source>
</reference>
<dbReference type="InterPro" id="IPR050312">
    <property type="entry name" value="IolE/XylAMocC-like"/>
</dbReference>
<organism evidence="2 3">
    <name type="scientific">Maledivibacter halophilus</name>
    <dbReference type="NCBI Taxonomy" id="36842"/>
    <lineage>
        <taxon>Bacteria</taxon>
        <taxon>Bacillati</taxon>
        <taxon>Bacillota</taxon>
        <taxon>Clostridia</taxon>
        <taxon>Peptostreptococcales</taxon>
        <taxon>Caminicellaceae</taxon>
        <taxon>Maledivibacter</taxon>
    </lineage>
</organism>
<gene>
    <name evidence="2" type="ORF">SAMN02194393_00258</name>
</gene>
<evidence type="ECO:0000313" key="3">
    <source>
        <dbReference type="Proteomes" id="UP000190285"/>
    </source>
</evidence>
<proteinExistence type="predicted"/>
<dbReference type="PANTHER" id="PTHR12110:SF41">
    <property type="entry name" value="INOSOSE DEHYDRATASE"/>
    <property type="match status" value="1"/>
</dbReference>
<accession>A0A1T5IDR7</accession>
<dbReference type="SUPFAM" id="SSF51658">
    <property type="entry name" value="Xylose isomerase-like"/>
    <property type="match status" value="1"/>
</dbReference>
<dbReference type="Gene3D" id="3.20.20.150">
    <property type="entry name" value="Divalent-metal-dependent TIM barrel enzymes"/>
    <property type="match status" value="1"/>
</dbReference>
<keyword evidence="2" id="KW-0413">Isomerase</keyword>
<dbReference type="RefSeq" id="WP_079488739.1">
    <property type="nucleotide sequence ID" value="NZ_FUZT01000001.1"/>
</dbReference>
<dbReference type="InterPro" id="IPR013022">
    <property type="entry name" value="Xyl_isomerase-like_TIM-brl"/>
</dbReference>
<evidence type="ECO:0000259" key="1">
    <source>
        <dbReference type="Pfam" id="PF01261"/>
    </source>
</evidence>
<dbReference type="InterPro" id="IPR036237">
    <property type="entry name" value="Xyl_isomerase-like_sf"/>
</dbReference>